<dbReference type="EMBL" id="HBFR01029987">
    <property type="protein sequence ID" value="CAD8894593.1"/>
    <property type="molecule type" value="Transcribed_RNA"/>
</dbReference>
<name>A0A7S1BRS9_9STRA</name>
<gene>
    <name evidence="2" type="ORF">CHYS00102_LOCUS21807</name>
</gene>
<dbReference type="AlphaFoldDB" id="A0A7S1BRS9"/>
<protein>
    <recommendedName>
        <fullName evidence="1">Nudix hydrolase domain-containing protein</fullName>
    </recommendedName>
</protein>
<dbReference type="Gene3D" id="3.90.79.10">
    <property type="entry name" value="Nucleoside Triphosphate Pyrophosphohydrolase"/>
    <property type="match status" value="1"/>
</dbReference>
<feature type="domain" description="Nudix hydrolase" evidence="1">
    <location>
        <begin position="2"/>
        <end position="190"/>
    </location>
</feature>
<reference evidence="2" key="1">
    <citation type="submission" date="2021-01" db="EMBL/GenBank/DDBJ databases">
        <authorList>
            <person name="Corre E."/>
            <person name="Pelletier E."/>
            <person name="Niang G."/>
            <person name="Scheremetjew M."/>
            <person name="Finn R."/>
            <person name="Kale V."/>
            <person name="Holt S."/>
            <person name="Cochrane G."/>
            <person name="Meng A."/>
            <person name="Brown T."/>
            <person name="Cohen L."/>
        </authorList>
    </citation>
    <scope>NUCLEOTIDE SEQUENCE</scope>
    <source>
        <strain evidence="2">308</strain>
    </source>
</reference>
<accession>A0A7S1BRS9</accession>
<organism evidence="2">
    <name type="scientific">Corethron hystrix</name>
    <dbReference type="NCBI Taxonomy" id="216773"/>
    <lineage>
        <taxon>Eukaryota</taxon>
        <taxon>Sar</taxon>
        <taxon>Stramenopiles</taxon>
        <taxon>Ochrophyta</taxon>
        <taxon>Bacillariophyta</taxon>
        <taxon>Coscinodiscophyceae</taxon>
        <taxon>Corethrophycidae</taxon>
        <taxon>Corethrales</taxon>
        <taxon>Corethraceae</taxon>
        <taxon>Corethron</taxon>
    </lineage>
</organism>
<evidence type="ECO:0000313" key="2">
    <source>
        <dbReference type="EMBL" id="CAD8894593.1"/>
    </source>
</evidence>
<dbReference type="Pfam" id="PF00293">
    <property type="entry name" value="NUDIX"/>
    <property type="match status" value="1"/>
</dbReference>
<dbReference type="PROSITE" id="PS51462">
    <property type="entry name" value="NUDIX"/>
    <property type="match status" value="1"/>
</dbReference>
<dbReference type="InterPro" id="IPR015797">
    <property type="entry name" value="NUDIX_hydrolase-like_dom_sf"/>
</dbReference>
<evidence type="ECO:0000259" key="1">
    <source>
        <dbReference type="PROSITE" id="PS51462"/>
    </source>
</evidence>
<sequence length="231" mass="26809">MILDAATVVCVRHDRMDGWKVLLGQSQVKNWLCSTSPAPDETVAMRYPGEWKFPGGVWEEKDGSVRETALRELREEFVGIDTAASPVLHAIGVRVTLPVRGRQYRMHNFVAFADENHWLNELTKDVVNRELRKRIDGFEQLLKNDAYFLLPRAEKLKISPELYRVEWFTFPEAIEMMRTADVVPLVPVDDWQQDEFQKYGIRQRDSMYVTMKILQEVHQMAINRGSKAVIS</sequence>
<proteinExistence type="predicted"/>
<dbReference type="InterPro" id="IPR000086">
    <property type="entry name" value="NUDIX_hydrolase_dom"/>
</dbReference>
<dbReference type="SUPFAM" id="SSF55811">
    <property type="entry name" value="Nudix"/>
    <property type="match status" value="1"/>
</dbReference>